<gene>
    <name evidence="1" type="ORF">OU798_16015</name>
</gene>
<dbReference type="EMBL" id="JAPOHD010000029">
    <property type="protein sequence ID" value="MCY1721861.1"/>
    <property type="molecule type" value="Genomic_DNA"/>
</dbReference>
<name>A0A9X3J7T6_9BACT</name>
<evidence type="ECO:0000313" key="2">
    <source>
        <dbReference type="Proteomes" id="UP001145087"/>
    </source>
</evidence>
<dbReference type="Proteomes" id="UP001145087">
    <property type="component" value="Unassembled WGS sequence"/>
</dbReference>
<protein>
    <submittedName>
        <fullName evidence="1">Uncharacterized protein</fullName>
    </submittedName>
</protein>
<keyword evidence="2" id="KW-1185">Reference proteome</keyword>
<organism evidence="1 2">
    <name type="scientific">Draconibacterium aestuarii</name>
    <dbReference type="NCBI Taxonomy" id="2998507"/>
    <lineage>
        <taxon>Bacteria</taxon>
        <taxon>Pseudomonadati</taxon>
        <taxon>Bacteroidota</taxon>
        <taxon>Bacteroidia</taxon>
        <taxon>Marinilabiliales</taxon>
        <taxon>Prolixibacteraceae</taxon>
        <taxon>Draconibacterium</taxon>
    </lineage>
</organism>
<dbReference type="RefSeq" id="WP_343334190.1">
    <property type="nucleotide sequence ID" value="NZ_JAPOHD010000029.1"/>
</dbReference>
<evidence type="ECO:0000313" key="1">
    <source>
        <dbReference type="EMBL" id="MCY1721861.1"/>
    </source>
</evidence>
<accession>A0A9X3J7T6</accession>
<reference evidence="1" key="1">
    <citation type="submission" date="2022-11" db="EMBL/GenBank/DDBJ databases">
        <title>Marilongibacter aestuarii gen. nov., sp. nov., isolated from tidal flat sediment.</title>
        <authorList>
            <person name="Jiayan W."/>
        </authorList>
    </citation>
    <scope>NUCLEOTIDE SEQUENCE</scope>
    <source>
        <strain evidence="1">Z1-6</strain>
    </source>
</reference>
<dbReference type="AlphaFoldDB" id="A0A9X3J7T6"/>
<comment type="caution">
    <text evidence="1">The sequence shown here is derived from an EMBL/GenBank/DDBJ whole genome shotgun (WGS) entry which is preliminary data.</text>
</comment>
<sequence length="72" mass="8466">MAEETVFRKFVKLAMECQTRNTKAKYNKLISEPLSPVTIVFIAQLREEYNDFMTDCTALLKAEEIYRQTQLN</sequence>
<proteinExistence type="predicted"/>